<keyword evidence="3" id="KW-0949">S-adenosyl-L-methionine</keyword>
<keyword evidence="2" id="KW-0808">Transferase</keyword>
<dbReference type="VEuPathDB" id="FungiDB:ASPWEDRAFT_168013"/>
<evidence type="ECO:0000256" key="2">
    <source>
        <dbReference type="ARBA" id="ARBA00022679"/>
    </source>
</evidence>
<comment type="similarity">
    <text evidence="4">Belongs to the class I-like SAM-binding methyltransferase superfamily.</text>
</comment>
<reference evidence="6" key="1">
    <citation type="journal article" date="2017" name="Genome Biol.">
        <title>Comparative genomics reveals high biological diversity and specific adaptations in the industrially and medically important fungal genus Aspergillus.</title>
        <authorList>
            <person name="de Vries R.P."/>
            <person name="Riley R."/>
            <person name="Wiebenga A."/>
            <person name="Aguilar-Osorio G."/>
            <person name="Amillis S."/>
            <person name="Uchima C.A."/>
            <person name="Anderluh G."/>
            <person name="Asadollahi M."/>
            <person name="Askin M."/>
            <person name="Barry K."/>
            <person name="Battaglia E."/>
            <person name="Bayram O."/>
            <person name="Benocci T."/>
            <person name="Braus-Stromeyer S.A."/>
            <person name="Caldana C."/>
            <person name="Canovas D."/>
            <person name="Cerqueira G.C."/>
            <person name="Chen F."/>
            <person name="Chen W."/>
            <person name="Choi C."/>
            <person name="Clum A."/>
            <person name="Dos Santos R.A."/>
            <person name="Damasio A.R."/>
            <person name="Diallinas G."/>
            <person name="Emri T."/>
            <person name="Fekete E."/>
            <person name="Flipphi M."/>
            <person name="Freyberg S."/>
            <person name="Gallo A."/>
            <person name="Gournas C."/>
            <person name="Habgood R."/>
            <person name="Hainaut M."/>
            <person name="Harispe M.L."/>
            <person name="Henrissat B."/>
            <person name="Hilden K.S."/>
            <person name="Hope R."/>
            <person name="Hossain A."/>
            <person name="Karabika E."/>
            <person name="Karaffa L."/>
            <person name="Karanyi Z."/>
            <person name="Krasevec N."/>
            <person name="Kuo A."/>
            <person name="Kusch H."/>
            <person name="LaButti K."/>
            <person name="Lagendijk E.L."/>
            <person name="Lapidus A."/>
            <person name="Levasseur A."/>
            <person name="Lindquist E."/>
            <person name="Lipzen A."/>
            <person name="Logrieco A.F."/>
            <person name="MacCabe A."/>
            <person name="Maekelae M.R."/>
            <person name="Malavazi I."/>
            <person name="Melin P."/>
            <person name="Meyer V."/>
            <person name="Mielnichuk N."/>
            <person name="Miskei M."/>
            <person name="Molnar A.P."/>
            <person name="Mule G."/>
            <person name="Ngan C.Y."/>
            <person name="Orejas M."/>
            <person name="Orosz E."/>
            <person name="Ouedraogo J.P."/>
            <person name="Overkamp K.M."/>
            <person name="Park H.-S."/>
            <person name="Perrone G."/>
            <person name="Piumi F."/>
            <person name="Punt P.J."/>
            <person name="Ram A.F."/>
            <person name="Ramon A."/>
            <person name="Rauscher S."/>
            <person name="Record E."/>
            <person name="Riano-Pachon D.M."/>
            <person name="Robert V."/>
            <person name="Roehrig J."/>
            <person name="Ruller R."/>
            <person name="Salamov A."/>
            <person name="Salih N.S."/>
            <person name="Samson R.A."/>
            <person name="Sandor E."/>
            <person name="Sanguinetti M."/>
            <person name="Schuetze T."/>
            <person name="Sepcic K."/>
            <person name="Shelest E."/>
            <person name="Sherlock G."/>
            <person name="Sophianopoulou V."/>
            <person name="Squina F.M."/>
            <person name="Sun H."/>
            <person name="Susca A."/>
            <person name="Todd R.B."/>
            <person name="Tsang A."/>
            <person name="Unkles S.E."/>
            <person name="van de Wiele N."/>
            <person name="van Rossen-Uffink D."/>
            <person name="Oliveira J.V."/>
            <person name="Vesth T.C."/>
            <person name="Visser J."/>
            <person name="Yu J.-H."/>
            <person name="Zhou M."/>
            <person name="Andersen M.R."/>
            <person name="Archer D.B."/>
            <person name="Baker S.E."/>
            <person name="Benoit I."/>
            <person name="Brakhage A.A."/>
            <person name="Braus G.H."/>
            <person name="Fischer R."/>
            <person name="Frisvad J.C."/>
            <person name="Goldman G.H."/>
            <person name="Houbraken J."/>
            <person name="Oakley B."/>
            <person name="Pocsi I."/>
            <person name="Scazzocchio C."/>
            <person name="Seiboth B."/>
            <person name="vanKuyk P.A."/>
            <person name="Wortman J."/>
            <person name="Dyer P.S."/>
            <person name="Grigoriev I.V."/>
        </authorList>
    </citation>
    <scope>NUCLEOTIDE SEQUENCE [LARGE SCALE GENOMIC DNA]</scope>
    <source>
        <strain evidence="6">DTO 134E9</strain>
    </source>
</reference>
<proteinExistence type="inferred from homology"/>
<evidence type="ECO:0000313" key="5">
    <source>
        <dbReference type="EMBL" id="OJJ38080.1"/>
    </source>
</evidence>
<dbReference type="SUPFAM" id="SSF53335">
    <property type="entry name" value="S-adenosyl-L-methionine-dependent methyltransferases"/>
    <property type="match status" value="1"/>
</dbReference>
<dbReference type="STRING" id="1073089.A0A1L9RT30"/>
<dbReference type="PANTHER" id="PTHR35897">
    <property type="entry name" value="METHYLTRANSFERASE AUSD"/>
    <property type="match status" value="1"/>
</dbReference>
<evidence type="ECO:0000256" key="4">
    <source>
        <dbReference type="ARBA" id="ARBA00038314"/>
    </source>
</evidence>
<dbReference type="EMBL" id="KV878210">
    <property type="protein sequence ID" value="OJJ38080.1"/>
    <property type="molecule type" value="Genomic_DNA"/>
</dbReference>
<dbReference type="InterPro" id="IPR051654">
    <property type="entry name" value="Meroterpenoid_MTases"/>
</dbReference>
<dbReference type="OrthoDB" id="2094832at2759"/>
<organism evidence="5 6">
    <name type="scientific">Aspergillus wentii DTO 134E9</name>
    <dbReference type="NCBI Taxonomy" id="1073089"/>
    <lineage>
        <taxon>Eukaryota</taxon>
        <taxon>Fungi</taxon>
        <taxon>Dikarya</taxon>
        <taxon>Ascomycota</taxon>
        <taxon>Pezizomycotina</taxon>
        <taxon>Eurotiomycetes</taxon>
        <taxon>Eurotiomycetidae</taxon>
        <taxon>Eurotiales</taxon>
        <taxon>Aspergillaceae</taxon>
        <taxon>Aspergillus</taxon>
        <taxon>Aspergillus subgen. Cremei</taxon>
    </lineage>
</organism>
<dbReference type="GO" id="GO:0016740">
    <property type="term" value="F:transferase activity"/>
    <property type="evidence" value="ECO:0007669"/>
    <property type="project" value="UniProtKB-KW"/>
</dbReference>
<dbReference type="InterPro" id="IPR029063">
    <property type="entry name" value="SAM-dependent_MTases_sf"/>
</dbReference>
<dbReference type="RefSeq" id="XP_040691756.1">
    <property type="nucleotide sequence ID" value="XM_040830237.1"/>
</dbReference>
<gene>
    <name evidence="5" type="ORF">ASPWEDRAFT_168013</name>
</gene>
<dbReference type="GeneID" id="63746085"/>
<dbReference type="AlphaFoldDB" id="A0A1L9RT30"/>
<keyword evidence="6" id="KW-1185">Reference proteome</keyword>
<name>A0A1L9RT30_ASPWE</name>
<protein>
    <recommendedName>
        <fullName evidence="7">Methyltransferase domain-containing protein</fullName>
    </recommendedName>
</protein>
<evidence type="ECO:0000313" key="6">
    <source>
        <dbReference type="Proteomes" id="UP000184383"/>
    </source>
</evidence>
<sequence>MVNLTEQCPDPVAWDPNLDVSHYLNGDAGALLENYSHVAPSEQEAHVKLIAETAWRVINYPCFRMLWFLRFEVAQYPIYGEIVQRVKDGGLFLDLGCGLAQDVRRLVYDGAPSENTIALDNRAEFINLGYALFQDKETLKTEFVVQNFLDDSLFEHPWAGKISVANAGYFIHIWSWNGQVKAIKRILRLLSMKDGDTVTGLNFGKHNPGPAEGFLAVDGEPVFRHNPTTISRLWEQVGEETGTKWVVEARMEEDEGHRNVMSDGDRLVWYAKLQK</sequence>
<accession>A0A1L9RT30</accession>
<dbReference type="PANTHER" id="PTHR35897:SF1">
    <property type="entry name" value="METHYLTRANSFERASE AUSD"/>
    <property type="match status" value="1"/>
</dbReference>
<comment type="pathway">
    <text evidence="1">Secondary metabolite biosynthesis.</text>
</comment>
<evidence type="ECO:0000256" key="1">
    <source>
        <dbReference type="ARBA" id="ARBA00005179"/>
    </source>
</evidence>
<dbReference type="Proteomes" id="UP000184383">
    <property type="component" value="Unassembled WGS sequence"/>
</dbReference>
<dbReference type="Gene3D" id="3.40.50.150">
    <property type="entry name" value="Vaccinia Virus protein VP39"/>
    <property type="match status" value="1"/>
</dbReference>
<evidence type="ECO:0008006" key="7">
    <source>
        <dbReference type="Google" id="ProtNLM"/>
    </source>
</evidence>
<evidence type="ECO:0000256" key="3">
    <source>
        <dbReference type="ARBA" id="ARBA00022691"/>
    </source>
</evidence>